<feature type="compositionally biased region" description="Basic residues" evidence="1">
    <location>
        <begin position="1471"/>
        <end position="1480"/>
    </location>
</feature>
<evidence type="ECO:0000256" key="1">
    <source>
        <dbReference type="SAM" id="MobiDB-lite"/>
    </source>
</evidence>
<dbReference type="EMBL" id="LT599584">
    <property type="protein sequence ID" value="SBW84898.1"/>
    <property type="molecule type" value="Genomic_DNA"/>
</dbReference>
<protein>
    <submittedName>
        <fullName evidence="2">ATPase AAA</fullName>
    </submittedName>
</protein>
<accession>A0A1D3K9B5</accession>
<dbReference type="Gene3D" id="3.40.50.300">
    <property type="entry name" value="P-loop containing nucleotide triphosphate hydrolases"/>
    <property type="match status" value="1"/>
</dbReference>
<gene>
    <name evidence="2" type="ORF">PVE_R2G0873</name>
</gene>
<evidence type="ECO:0000313" key="2">
    <source>
        <dbReference type="EMBL" id="SBW84898.1"/>
    </source>
</evidence>
<dbReference type="SUPFAM" id="SSF52540">
    <property type="entry name" value="P-loop containing nucleoside triphosphate hydrolases"/>
    <property type="match status" value="1"/>
</dbReference>
<feature type="region of interest" description="Disordered" evidence="1">
    <location>
        <begin position="1471"/>
        <end position="1496"/>
    </location>
</feature>
<dbReference type="InterPro" id="IPR027417">
    <property type="entry name" value="P-loop_NTPase"/>
</dbReference>
<name>A0A1D3K9B5_PSEVE</name>
<organism evidence="2 3">
    <name type="scientific">Pseudomonas veronii 1YdBTEX2</name>
    <dbReference type="NCBI Taxonomy" id="1295141"/>
    <lineage>
        <taxon>Bacteria</taxon>
        <taxon>Pseudomonadati</taxon>
        <taxon>Pseudomonadota</taxon>
        <taxon>Gammaproteobacteria</taxon>
        <taxon>Pseudomonadales</taxon>
        <taxon>Pseudomonadaceae</taxon>
        <taxon>Pseudomonas</taxon>
    </lineage>
</organism>
<evidence type="ECO:0000313" key="3">
    <source>
        <dbReference type="Proteomes" id="UP000245431"/>
    </source>
</evidence>
<dbReference type="Proteomes" id="UP000245431">
    <property type="component" value="Chromosome PVE_r2"/>
</dbReference>
<sequence length="1496" mass="170640">MDYSRIRGMESGQRLAFEELICQLARRERPAADAEFRRIEGAGGDGGIEAYWLLNDGSEIGYQAKYYTKSRDISWANIDDSVVTALKTHPELTKYVVALPCDLTDKTGKQGRGNTGWGAWNARKAKWAELVAPGKCVEFIVWTASDITDRLTHPKAEGLRRFWFGDFEFSPQWFSDHIALTVKSLDERYHPEDHVEVSIQRVFRIAFRDAGIIADIQEQISKVYNAAQLKSVERTLGDKAYQFACIAQDLDALERLSLKFTTDAWKNWPIRETIQTIESISDRVHELEQIAWKIREEISEKPKPDYSTLDSVDNTLRKFSDATYIFRSFLQNRHFSTEYRRSIFIYGKAGTGKSHLLGSIAQSSISEGRPVVFILGQHLTTENIWTQISRRLGVGEISPDTLLLALSAAADASGKRGLILVDAVNEGSGLTLWRNELAEFIARVERHPNLLLVFSCRTEYKPYVIPPSVSEEVPSFRIQGFETKEEQSRAARIYLGGRGISQPNTPWLTAEFVNPLFLRSACLALKREGLKYFPKGLVGTKQVFSFYTRSIARNLGVGRDGSDELIIPTNQALAAIAAEMATQRRDFVPHIDAIRIIGEKFHAFPTPPGITWLDALQRSGLFRLDPNPRGWDADPFAVPDDIVRFSFQRLQDHLMASGLLARVNDPEEALISGPLQFIHDGESIHGEWAGLTDALSVQLPEKFNEELLDLLPGDINEWADDFAVGNAFIESLRWRSNESFTERTLEIFNAFLKAEDEHFDIVIQVSASAGHPWNARALHKKLIDRNMANRDAYWTVLVNGLPLGEGDTARRLIEWSNFEQSDHTDPEVQHLCAITLTWFLTSSNRELRDKSTKALTSLMIHNPSLYAKLSHSFYGVDDLYVLERLHTAAYGACCIRNDEEILRSFADVAYKAIFNREDVPASILLRDAALGIIELANARGYLPTTVDTQQARPPYTSKVIRLAVTEEAVEKAAIRAGDSEIQDSCAQWGGDFGCYEVRPRVSSFLNVSLSTAEPLTPTERYEIFEKEVIDHCPLRVELLGLMRSFAPNHFRDLALRRQGKASADYSEHFRDCEELLLMRLSAKEKSRYRKEYKPRFNEQDEQPTPLPHVDVAAAQLWTAKRAYALGWTKKLFPNDRSRRHDYSRDRPLVERIGKKYQWLALDELLCSLADNKWMSERALHGSRQYAGPLDIGSHRDIDPTILLPDDLSSWPTDSIARCEISMRETTEAELGKWPFEKTPATDMPNLLTRKDSSGRDWVVLHEHRSVTERYKDKSDREHGQRKQEWRFLLPVIVRREDREALLKYIRLQKEIRVDTWSTRNFTDDGYLLEAPWRSTWDQEKWAIVDFYKIGEVEVAYPCFRYHWESHLDASLAEGAHALIPAPWLAKRLGLKPHHANPNIYTDSSGTAHFVSGQSRDDGSHAFIDQKLFNAFLEEDGISCVWVFVTERGAWPDGGNRHASWRRSEGVVWHSKGKPQMHHWKRDVDKREAGEPLDLES</sequence>
<reference evidence="3" key="1">
    <citation type="submission" date="2016-07" db="EMBL/GenBank/DDBJ databases">
        <authorList>
            <person name="Florea S."/>
            <person name="Webb J.S."/>
            <person name="Jaromczyk J."/>
            <person name="Schardl C.L."/>
        </authorList>
    </citation>
    <scope>NUCLEOTIDE SEQUENCE [LARGE SCALE GENOMIC DNA]</scope>
    <source>
        <strain evidence="3">1YdBTEX2</strain>
    </source>
</reference>
<proteinExistence type="predicted"/>